<dbReference type="GO" id="GO:0016811">
    <property type="term" value="F:hydrolase activity, acting on carbon-nitrogen (but not peptide) bonds, in linear amides"/>
    <property type="evidence" value="ECO:0007669"/>
    <property type="project" value="TreeGrafter"/>
</dbReference>
<dbReference type="InterPro" id="IPR024078">
    <property type="entry name" value="LmbE-like_dom_sf"/>
</dbReference>
<sequence length="235" mass="25520">MRTTQISDLGTVMSIWAHPDDETYLAGGVMAAVRDAGGRVVCVTATRGEAADENATAAERSELALVRTGELEKAFIELGIQEHHWLDLPDGSLAAIDESGPVGRITALLDDVSPDTVLTFGPDGVTGHPDHRTVNRWVRLAVDRSSTCPRILHPVGTGRGIEFDLTREFDMWALGGPRQCPKEMVALRIDLDGAELDRKVRALLAQRSQTADLAAAIGLERYRTWVSVETYAHPA</sequence>
<protein>
    <submittedName>
        <fullName evidence="2">PIG-L family deacetylase</fullName>
        <ecNumber evidence="2">3.5.1.-</ecNumber>
    </submittedName>
</protein>
<dbReference type="PANTHER" id="PTHR12993:SF11">
    <property type="entry name" value="N-ACETYLGLUCOSAMINYL-PHOSPHATIDYLINOSITOL DE-N-ACETYLASE"/>
    <property type="match status" value="1"/>
</dbReference>
<dbReference type="Gene3D" id="3.40.50.10320">
    <property type="entry name" value="LmbE-like"/>
    <property type="match status" value="1"/>
</dbReference>
<dbReference type="EC" id="3.5.1.-" evidence="2"/>
<evidence type="ECO:0000313" key="2">
    <source>
        <dbReference type="EMBL" id="WFP26310.1"/>
    </source>
</evidence>
<dbReference type="Proteomes" id="UP001213504">
    <property type="component" value="Chromosome"/>
</dbReference>
<evidence type="ECO:0000256" key="1">
    <source>
        <dbReference type="ARBA" id="ARBA00022833"/>
    </source>
</evidence>
<dbReference type="RefSeq" id="WP_068972357.1">
    <property type="nucleotide sequence ID" value="NZ_CP121270.1"/>
</dbReference>
<dbReference type="InterPro" id="IPR003737">
    <property type="entry name" value="GlcNAc_PI_deacetylase-related"/>
</dbReference>
<dbReference type="AlphaFoldDB" id="A0AAX3TAR9"/>
<accession>A0AAX3TAR9</accession>
<gene>
    <name evidence="2" type="ORF">P9A14_07415</name>
</gene>
<reference evidence="2" key="1">
    <citation type="submission" date="2023-04" db="EMBL/GenBank/DDBJ databases">
        <title>Complete genome sequence of a phthalic acid esters degrading bacterial strain.</title>
        <authorList>
            <person name="Weng L."/>
            <person name="Jia Y."/>
            <person name="Ren L."/>
        </authorList>
    </citation>
    <scope>NUCLEOTIDE SEQUENCE</scope>
    <source>
        <strain evidence="2">RL-LY01</strain>
    </source>
</reference>
<dbReference type="SUPFAM" id="SSF102588">
    <property type="entry name" value="LmbE-like"/>
    <property type="match status" value="1"/>
</dbReference>
<keyword evidence="2" id="KW-0378">Hydrolase</keyword>
<keyword evidence="1" id="KW-0862">Zinc</keyword>
<dbReference type="Pfam" id="PF02585">
    <property type="entry name" value="PIG-L"/>
    <property type="match status" value="1"/>
</dbReference>
<name>A0AAX3TAR9_9ACTN</name>
<dbReference type="EMBL" id="CP121270">
    <property type="protein sequence ID" value="WFP26310.1"/>
    <property type="molecule type" value="Genomic_DNA"/>
</dbReference>
<evidence type="ECO:0000313" key="3">
    <source>
        <dbReference type="Proteomes" id="UP001213504"/>
    </source>
</evidence>
<dbReference type="PANTHER" id="PTHR12993">
    <property type="entry name" value="N-ACETYLGLUCOSAMINYL-PHOSPHATIDYLINOSITOL DE-N-ACETYLASE-RELATED"/>
    <property type="match status" value="1"/>
</dbReference>
<dbReference type="GO" id="GO:0016137">
    <property type="term" value="P:glycoside metabolic process"/>
    <property type="evidence" value="ECO:0007669"/>
    <property type="project" value="UniProtKB-ARBA"/>
</dbReference>
<proteinExistence type="predicted"/>
<organism evidence="2 3">
    <name type="scientific">Gordonia hongkongensis</name>
    <dbReference type="NCBI Taxonomy" id="1701090"/>
    <lineage>
        <taxon>Bacteria</taxon>
        <taxon>Bacillati</taxon>
        <taxon>Actinomycetota</taxon>
        <taxon>Actinomycetes</taxon>
        <taxon>Mycobacteriales</taxon>
        <taxon>Gordoniaceae</taxon>
        <taxon>Gordonia</taxon>
    </lineage>
</organism>